<organism evidence="5 6">
    <name type="scientific">Humisphaera borealis</name>
    <dbReference type="NCBI Taxonomy" id="2807512"/>
    <lineage>
        <taxon>Bacteria</taxon>
        <taxon>Pseudomonadati</taxon>
        <taxon>Planctomycetota</taxon>
        <taxon>Phycisphaerae</taxon>
        <taxon>Tepidisphaerales</taxon>
        <taxon>Tepidisphaeraceae</taxon>
        <taxon>Humisphaera</taxon>
    </lineage>
</organism>
<evidence type="ECO:0000256" key="2">
    <source>
        <dbReference type="ARBA" id="ARBA00023125"/>
    </source>
</evidence>
<evidence type="ECO:0000256" key="3">
    <source>
        <dbReference type="ARBA" id="ARBA00023163"/>
    </source>
</evidence>
<name>A0A7M2X078_9BACT</name>
<proteinExistence type="predicted"/>
<dbReference type="Gene3D" id="1.10.10.60">
    <property type="entry name" value="Homeodomain-like"/>
    <property type="match status" value="1"/>
</dbReference>
<gene>
    <name evidence="5" type="ORF">IPV69_06785</name>
</gene>
<evidence type="ECO:0000313" key="5">
    <source>
        <dbReference type="EMBL" id="QOV91059.1"/>
    </source>
</evidence>
<dbReference type="Proteomes" id="UP000593765">
    <property type="component" value="Chromosome"/>
</dbReference>
<dbReference type="SUPFAM" id="SSF53822">
    <property type="entry name" value="Periplasmic binding protein-like I"/>
    <property type="match status" value="1"/>
</dbReference>
<dbReference type="AlphaFoldDB" id="A0A7M2X078"/>
<keyword evidence="6" id="KW-1185">Reference proteome</keyword>
<dbReference type="GO" id="GO:0000976">
    <property type="term" value="F:transcription cis-regulatory region binding"/>
    <property type="evidence" value="ECO:0007669"/>
    <property type="project" value="TreeGrafter"/>
</dbReference>
<feature type="domain" description="HTH araC/xylS-type" evidence="4">
    <location>
        <begin position="325"/>
        <end position="423"/>
    </location>
</feature>
<protein>
    <submittedName>
        <fullName evidence="5">Substrate-binding domain-containing protein</fullName>
    </submittedName>
</protein>
<accession>A0A7M2X078</accession>
<dbReference type="SUPFAM" id="SSF46689">
    <property type="entry name" value="Homeodomain-like"/>
    <property type="match status" value="1"/>
</dbReference>
<dbReference type="Pfam" id="PF12833">
    <property type="entry name" value="HTH_18"/>
    <property type="match status" value="1"/>
</dbReference>
<sequence>MGTIDFSPFASPALPATRLESIESDKYDLATKYYDFETMLTMPKPRRVAVRLELDWPYKRHAATFAGTLRYAQEHGWQSTVDEFVEDTVARRGNALPYDGVIARASTKLASLAARLKLPVVNVWTSSPVWNRLPGVFPNYPAMGRMRAEHLLSRGLRRAAALTTDHDRGQVMEAKAFIDTLQEAGCQCNAETISLEAASSVNEWRKSERTIADWMDGWKLPIGVFVSVESHGRIVAQACRNRGWRVPEDVAIITGQNEETLCEGLRPTLSSIEIGYDRIGYEAALLLDRLMDGQAPPKEPILISPMGLVVRESTDFFAAEDSLIAAALTFIAANSHQQIGQDDVARAVATEIRTLQRRFQKHLNRSIASEIRRVRIERAKRELAQGGRSIKEIARDTGFGEAPRMYEVFQRELGVTPGQYRRERQVPTDERAP</sequence>
<keyword evidence="3" id="KW-0804">Transcription</keyword>
<dbReference type="InterPro" id="IPR028082">
    <property type="entry name" value="Peripla_BP_I"/>
</dbReference>
<keyword evidence="2" id="KW-0238">DNA-binding</keyword>
<evidence type="ECO:0000259" key="4">
    <source>
        <dbReference type="PROSITE" id="PS01124"/>
    </source>
</evidence>
<dbReference type="PANTHER" id="PTHR30146">
    <property type="entry name" value="LACI-RELATED TRANSCRIPTIONAL REPRESSOR"/>
    <property type="match status" value="1"/>
</dbReference>
<dbReference type="InterPro" id="IPR046335">
    <property type="entry name" value="LacI/GalR-like_sensor"/>
</dbReference>
<dbReference type="SMART" id="SM00342">
    <property type="entry name" value="HTH_ARAC"/>
    <property type="match status" value="1"/>
</dbReference>
<dbReference type="PROSITE" id="PS01124">
    <property type="entry name" value="HTH_ARAC_FAMILY_2"/>
    <property type="match status" value="1"/>
</dbReference>
<dbReference type="EMBL" id="CP063458">
    <property type="protein sequence ID" value="QOV91059.1"/>
    <property type="molecule type" value="Genomic_DNA"/>
</dbReference>
<evidence type="ECO:0000313" key="6">
    <source>
        <dbReference type="Proteomes" id="UP000593765"/>
    </source>
</evidence>
<dbReference type="KEGG" id="hbs:IPV69_06785"/>
<evidence type="ECO:0000256" key="1">
    <source>
        <dbReference type="ARBA" id="ARBA00023015"/>
    </source>
</evidence>
<dbReference type="GO" id="GO:0003700">
    <property type="term" value="F:DNA-binding transcription factor activity"/>
    <property type="evidence" value="ECO:0007669"/>
    <property type="project" value="InterPro"/>
</dbReference>
<keyword evidence="1" id="KW-0805">Transcription regulation</keyword>
<dbReference type="Pfam" id="PF13377">
    <property type="entry name" value="Peripla_BP_3"/>
    <property type="match status" value="1"/>
</dbReference>
<dbReference type="RefSeq" id="WP_206294169.1">
    <property type="nucleotide sequence ID" value="NZ_CP063458.1"/>
</dbReference>
<dbReference type="InterPro" id="IPR018060">
    <property type="entry name" value="HTH_AraC"/>
</dbReference>
<dbReference type="PANTHER" id="PTHR30146:SF24">
    <property type="entry name" value="XYLOSE OPERON REGULATORY PROTEIN"/>
    <property type="match status" value="1"/>
</dbReference>
<dbReference type="Gene3D" id="3.40.50.2300">
    <property type="match status" value="2"/>
</dbReference>
<reference evidence="5 6" key="1">
    <citation type="submission" date="2020-10" db="EMBL/GenBank/DDBJ databases">
        <title>Wide distribution of Phycisphaera-like planctomycetes from WD2101 soil group in peatlands and genome analysis of the first cultivated representative.</title>
        <authorList>
            <person name="Dedysh S.N."/>
            <person name="Beletsky A.V."/>
            <person name="Ivanova A."/>
            <person name="Kulichevskaya I.S."/>
            <person name="Suzina N.E."/>
            <person name="Philippov D.A."/>
            <person name="Rakitin A.L."/>
            <person name="Mardanov A.V."/>
            <person name="Ravin N.V."/>
        </authorList>
    </citation>
    <scope>NUCLEOTIDE SEQUENCE [LARGE SCALE GENOMIC DNA]</scope>
    <source>
        <strain evidence="5 6">M1803</strain>
    </source>
</reference>
<dbReference type="InterPro" id="IPR009057">
    <property type="entry name" value="Homeodomain-like_sf"/>
</dbReference>